<evidence type="ECO:0008006" key="3">
    <source>
        <dbReference type="Google" id="ProtNLM"/>
    </source>
</evidence>
<dbReference type="Proteomes" id="UP000250434">
    <property type="component" value="Chromosome"/>
</dbReference>
<dbReference type="OrthoDB" id="3173471at2"/>
<evidence type="ECO:0000313" key="1">
    <source>
        <dbReference type="EMBL" id="AXB47012.1"/>
    </source>
</evidence>
<gene>
    <name evidence="1" type="ORF">A4R43_34990</name>
</gene>
<evidence type="ECO:0000313" key="2">
    <source>
        <dbReference type="Proteomes" id="UP000250434"/>
    </source>
</evidence>
<dbReference type="EMBL" id="CP015163">
    <property type="protein sequence ID" value="AXB47012.1"/>
    <property type="molecule type" value="Genomic_DNA"/>
</dbReference>
<keyword evidence="2" id="KW-1185">Reference proteome</keyword>
<protein>
    <recommendedName>
        <fullName evidence="3">DUF559 domain-containing protein</fullName>
    </recommendedName>
</protein>
<dbReference type="AlphaFoldDB" id="A0A344LG38"/>
<accession>A0A344LG38</accession>
<reference evidence="1 2" key="1">
    <citation type="submission" date="2016-04" db="EMBL/GenBank/DDBJ databases">
        <title>Complete genome sequence and analysis of deep-sea sediment isolate, Amycolatopsis sp. WP1.</title>
        <authorList>
            <person name="Wang H."/>
            <person name="Chen S."/>
            <person name="Wu Q."/>
        </authorList>
    </citation>
    <scope>NUCLEOTIDE SEQUENCE [LARGE SCALE GENOMIC DNA]</scope>
    <source>
        <strain evidence="1 2">WP1</strain>
    </source>
</reference>
<proteinExistence type="predicted"/>
<sequence>MGLMFLLPEGLHGVHLRHELVTAIGDERVRAALTQGWLAQYSAAVLVERRRAAEFPTRAATGLLHAGPGAALTGESVLALAGFASASTAQVEVLVPDEREVRRRPGLVVHSTPFSEIDVDVHDGLRTMTPDFALAEVLCRDRGRVGFACLDEALARCRADRRAGLRASVLARIMARPDTLGRARARFLVDLATGLAESPAESWARLLVVDAGWPPPQPQFVVRGFAGRPLYQLDMAWPEARVAIDCSAATPASAATTTAHVAHAHAATPQAAAARATIAEAAVTAAVTRAAAAQAAAVQTAATARPATASSAAATQVAAVITQTDATTSTTVADATTNAAATTAAAAEAATTTTAAAASAATAATAPAAATAAEAAAAVEALTAAGAPAAATAAAAEAEAEAADEAQAAARAEYLHRRGWTVFHLTAADFRDPTRFLTHLGAALTQGGVAA</sequence>
<name>A0A344LG38_9PSEU</name>
<dbReference type="KEGG" id="aab:A4R43_34990"/>
<organism evidence="1 2">
    <name type="scientific">Amycolatopsis albispora</name>
    <dbReference type="NCBI Taxonomy" id="1804986"/>
    <lineage>
        <taxon>Bacteria</taxon>
        <taxon>Bacillati</taxon>
        <taxon>Actinomycetota</taxon>
        <taxon>Actinomycetes</taxon>
        <taxon>Pseudonocardiales</taxon>
        <taxon>Pseudonocardiaceae</taxon>
        <taxon>Amycolatopsis</taxon>
    </lineage>
</organism>